<protein>
    <submittedName>
        <fullName evidence="1">Uncharacterized protein</fullName>
    </submittedName>
</protein>
<accession>A0A494VUY1</accession>
<dbReference type="OrthoDB" id="886674at2"/>
<evidence type="ECO:0000313" key="2">
    <source>
        <dbReference type="Proteomes" id="UP000270046"/>
    </source>
</evidence>
<proteinExistence type="predicted"/>
<dbReference type="Proteomes" id="UP000270046">
    <property type="component" value="Chromosome"/>
</dbReference>
<keyword evidence="2" id="KW-1185">Reference proteome</keyword>
<dbReference type="KEGG" id="muh:HYN43_019125"/>
<reference evidence="1 2" key="1">
    <citation type="submission" date="2018-10" db="EMBL/GenBank/DDBJ databases">
        <title>Genome sequencing of Mucilaginibacter sp. HYN0043.</title>
        <authorList>
            <person name="Kim M."/>
            <person name="Yi H."/>
        </authorList>
    </citation>
    <scope>NUCLEOTIDE SEQUENCE [LARGE SCALE GENOMIC DNA]</scope>
    <source>
        <strain evidence="1 2">HYN0043</strain>
    </source>
</reference>
<sequence>MKYRLFLVLAATAFISCKSKTKAPVYDTVSQKTSAGSQLNLLQQFKPFIQGVWVTSDYIVDLSRTKSPYISSKKLAGAAALAINLDSAEKDSTVVGVSLNNHEGASFTLFFKPGHQPNSLKTNWPDYEVNSNFYELGYQIAGSDTSLLLYHYNKNNHIISSVKYTRVLPKQTDKGMEYGITYITNKLLISGNYELTDTNGTTSKISFNNEGKVSGFAGYETYYVNTDFVAGPQNDLDQFSFNIGVQQQKDYLFKINKDTLNIYNIDFSADSVHLKWGELKYKLVRSK</sequence>
<dbReference type="PROSITE" id="PS51257">
    <property type="entry name" value="PROKAR_LIPOPROTEIN"/>
    <property type="match status" value="1"/>
</dbReference>
<name>A0A494VUY1_9SPHI</name>
<gene>
    <name evidence="1" type="ORF">HYN43_019125</name>
</gene>
<dbReference type="AlphaFoldDB" id="A0A494VUY1"/>
<dbReference type="EMBL" id="CP032869">
    <property type="protein sequence ID" value="AYL97290.1"/>
    <property type="molecule type" value="Genomic_DNA"/>
</dbReference>
<dbReference type="RefSeq" id="WP_119410863.1">
    <property type="nucleotide sequence ID" value="NZ_CP032869.1"/>
</dbReference>
<organism evidence="1 2">
    <name type="scientific">Mucilaginibacter celer</name>
    <dbReference type="NCBI Taxonomy" id="2305508"/>
    <lineage>
        <taxon>Bacteria</taxon>
        <taxon>Pseudomonadati</taxon>
        <taxon>Bacteroidota</taxon>
        <taxon>Sphingobacteriia</taxon>
        <taxon>Sphingobacteriales</taxon>
        <taxon>Sphingobacteriaceae</taxon>
        <taxon>Mucilaginibacter</taxon>
    </lineage>
</organism>
<evidence type="ECO:0000313" key="1">
    <source>
        <dbReference type="EMBL" id="AYL97290.1"/>
    </source>
</evidence>